<dbReference type="GO" id="GO:0009252">
    <property type="term" value="P:peptidoglycan biosynthetic process"/>
    <property type="evidence" value="ECO:0007669"/>
    <property type="project" value="UniProtKB-UniRule"/>
</dbReference>
<keyword evidence="6 7" id="KW-0067">ATP-binding</keyword>
<keyword evidence="3 7" id="KW-0963">Cytoplasm</keyword>
<evidence type="ECO:0000313" key="10">
    <source>
        <dbReference type="Proteomes" id="UP000824264"/>
    </source>
</evidence>
<dbReference type="Gene3D" id="3.40.50.720">
    <property type="entry name" value="NAD(P)-binding Rossmann-like Domain"/>
    <property type="match status" value="1"/>
</dbReference>
<dbReference type="Gene3D" id="3.40.1190.10">
    <property type="entry name" value="Mur-like, catalytic domain"/>
    <property type="match status" value="1"/>
</dbReference>
<dbReference type="HAMAP" id="MF_00639">
    <property type="entry name" value="MurD"/>
    <property type="match status" value="1"/>
</dbReference>
<keyword evidence="5 7" id="KW-0547">Nucleotide-binding</keyword>
<feature type="binding site" evidence="7">
    <location>
        <begin position="129"/>
        <end position="135"/>
    </location>
    <ligand>
        <name>ATP</name>
        <dbReference type="ChEBI" id="CHEBI:30616"/>
    </ligand>
</feature>
<dbReference type="InterPro" id="IPR036615">
    <property type="entry name" value="Mur_ligase_C_dom_sf"/>
</dbReference>
<dbReference type="GO" id="GO:0071555">
    <property type="term" value="P:cell wall organization"/>
    <property type="evidence" value="ECO:0007669"/>
    <property type="project" value="UniProtKB-KW"/>
</dbReference>
<dbReference type="InterPro" id="IPR013221">
    <property type="entry name" value="Mur_ligase_cen"/>
</dbReference>
<dbReference type="GO" id="GO:0005737">
    <property type="term" value="C:cytoplasm"/>
    <property type="evidence" value="ECO:0007669"/>
    <property type="project" value="UniProtKB-SubCell"/>
</dbReference>
<keyword evidence="7" id="KW-0131">Cell cycle</keyword>
<evidence type="ECO:0000313" key="9">
    <source>
        <dbReference type="EMBL" id="HIW78199.1"/>
    </source>
</evidence>
<dbReference type="NCBIfam" id="TIGR01087">
    <property type="entry name" value="murD"/>
    <property type="match status" value="1"/>
</dbReference>
<evidence type="ECO:0000256" key="6">
    <source>
        <dbReference type="ARBA" id="ARBA00022840"/>
    </source>
</evidence>
<dbReference type="InterPro" id="IPR005762">
    <property type="entry name" value="MurD"/>
</dbReference>
<gene>
    <name evidence="7 9" type="primary">murD</name>
    <name evidence="9" type="ORF">H9874_03535</name>
</gene>
<feature type="domain" description="Mur ligase central" evidence="8">
    <location>
        <begin position="127"/>
        <end position="235"/>
    </location>
</feature>
<dbReference type="GO" id="GO:0005524">
    <property type="term" value="F:ATP binding"/>
    <property type="evidence" value="ECO:0007669"/>
    <property type="project" value="UniProtKB-UniRule"/>
</dbReference>
<reference evidence="9" key="1">
    <citation type="journal article" date="2021" name="PeerJ">
        <title>Extensive microbial diversity within the chicken gut microbiome revealed by metagenomics and culture.</title>
        <authorList>
            <person name="Gilroy R."/>
            <person name="Ravi A."/>
            <person name="Getino M."/>
            <person name="Pursley I."/>
            <person name="Horton D.L."/>
            <person name="Alikhan N.F."/>
            <person name="Baker D."/>
            <person name="Gharbi K."/>
            <person name="Hall N."/>
            <person name="Watson M."/>
            <person name="Adriaenssens E.M."/>
            <person name="Foster-Nyarko E."/>
            <person name="Jarju S."/>
            <person name="Secka A."/>
            <person name="Antonio M."/>
            <person name="Oren A."/>
            <person name="Chaudhuri R.R."/>
            <person name="La Ragione R."/>
            <person name="Hildebrand F."/>
            <person name="Pallen M.J."/>
        </authorList>
    </citation>
    <scope>NUCLEOTIDE SEQUENCE</scope>
    <source>
        <strain evidence="9">ChiSxjej5B17-1746</strain>
    </source>
</reference>
<dbReference type="SUPFAM" id="SSF51984">
    <property type="entry name" value="MurCD N-terminal domain"/>
    <property type="match status" value="1"/>
</dbReference>
<comment type="caution">
    <text evidence="9">The sequence shown here is derived from an EMBL/GenBank/DDBJ whole genome shotgun (WGS) entry which is preliminary data.</text>
</comment>
<comment type="catalytic activity">
    <reaction evidence="7">
        <text>UDP-N-acetyl-alpha-D-muramoyl-L-alanine + D-glutamate + ATP = UDP-N-acetyl-alpha-D-muramoyl-L-alanyl-D-glutamate + ADP + phosphate + H(+)</text>
        <dbReference type="Rhea" id="RHEA:16429"/>
        <dbReference type="ChEBI" id="CHEBI:15378"/>
        <dbReference type="ChEBI" id="CHEBI:29986"/>
        <dbReference type="ChEBI" id="CHEBI:30616"/>
        <dbReference type="ChEBI" id="CHEBI:43474"/>
        <dbReference type="ChEBI" id="CHEBI:83898"/>
        <dbReference type="ChEBI" id="CHEBI:83900"/>
        <dbReference type="ChEBI" id="CHEBI:456216"/>
        <dbReference type="EC" id="6.3.2.9"/>
    </reaction>
</comment>
<sequence>MQAASETFTKPDPAVKPGDLAVVVGAGVSGVAAARLLHRMGARVRLLDRSRERIPADFAAWAAGEGVEIVCGEHAPEHFAGARLVVPSPGVAAAVIRKFLPAEDAPDIMAETELAWRQLSGEPVIGVTGTSGKTTTTSLCSAMLREQGLRVFTGGNIGTPLSEYVLSGERADVVVLELSSFQLQTCSLLRPRVAILLNISENHLDFHKDMEEYVSAKMRLFANQTAEDVAILQEGMDDLAHRYGLAARIEHYAVTERFPDMQLMGPHNRANAEAAWLACREFGVSEEAAARAVAAFTPLEHRLEKVAEIGGVLYVNDSKCTTVEALRVALASFERPVILLAGGKFKGGNLPGLCPLLKKHARCVALFGASRERFEPAWRDTVPVTWDQTLEKALRRVAGLDGRPALAREGDVVLLAPACSSYDQYPNYLRRGEDFKRIVRETLA</sequence>
<name>A0A9D1QYX4_9BACT</name>
<dbReference type="Pfam" id="PF21799">
    <property type="entry name" value="MurD-like_N"/>
    <property type="match status" value="1"/>
</dbReference>
<dbReference type="GO" id="GO:0051301">
    <property type="term" value="P:cell division"/>
    <property type="evidence" value="ECO:0007669"/>
    <property type="project" value="UniProtKB-KW"/>
</dbReference>
<evidence type="ECO:0000256" key="1">
    <source>
        <dbReference type="ARBA" id="ARBA00004496"/>
    </source>
</evidence>
<keyword evidence="4 7" id="KW-0436">Ligase</keyword>
<proteinExistence type="inferred from homology"/>
<comment type="pathway">
    <text evidence="2 7">Cell wall biogenesis; peptidoglycan biosynthesis.</text>
</comment>
<dbReference type="GO" id="GO:0008360">
    <property type="term" value="P:regulation of cell shape"/>
    <property type="evidence" value="ECO:0007669"/>
    <property type="project" value="UniProtKB-KW"/>
</dbReference>
<organism evidence="9 10">
    <name type="scientific">Candidatus Bilophila faecipullorum</name>
    <dbReference type="NCBI Taxonomy" id="2838482"/>
    <lineage>
        <taxon>Bacteria</taxon>
        <taxon>Pseudomonadati</taxon>
        <taxon>Thermodesulfobacteriota</taxon>
        <taxon>Desulfovibrionia</taxon>
        <taxon>Desulfovibrionales</taxon>
        <taxon>Desulfovibrionaceae</taxon>
        <taxon>Bilophila</taxon>
    </lineage>
</organism>
<evidence type="ECO:0000259" key="8">
    <source>
        <dbReference type="Pfam" id="PF08245"/>
    </source>
</evidence>
<dbReference type="SUPFAM" id="SSF53244">
    <property type="entry name" value="MurD-like peptide ligases, peptide-binding domain"/>
    <property type="match status" value="1"/>
</dbReference>
<dbReference type="EMBL" id="DXGI01000125">
    <property type="protein sequence ID" value="HIW78199.1"/>
    <property type="molecule type" value="Genomic_DNA"/>
</dbReference>
<evidence type="ECO:0000256" key="3">
    <source>
        <dbReference type="ARBA" id="ARBA00022490"/>
    </source>
</evidence>
<keyword evidence="7" id="KW-0132">Cell division</keyword>
<dbReference type="Gene3D" id="3.90.190.20">
    <property type="entry name" value="Mur ligase, C-terminal domain"/>
    <property type="match status" value="1"/>
</dbReference>
<dbReference type="InterPro" id="IPR036565">
    <property type="entry name" value="Mur-like_cat_sf"/>
</dbReference>
<keyword evidence="7" id="KW-0573">Peptidoglycan synthesis</keyword>
<dbReference type="Pfam" id="PF08245">
    <property type="entry name" value="Mur_ligase_M"/>
    <property type="match status" value="1"/>
</dbReference>
<evidence type="ECO:0000256" key="2">
    <source>
        <dbReference type="ARBA" id="ARBA00004752"/>
    </source>
</evidence>
<dbReference type="EC" id="6.3.2.9" evidence="7"/>
<accession>A0A9D1QYX4</accession>
<protein>
    <recommendedName>
        <fullName evidence="7">UDP-N-acetylmuramoylalanine--D-glutamate ligase</fullName>
        <ecNumber evidence="7">6.3.2.9</ecNumber>
    </recommendedName>
    <alternativeName>
        <fullName evidence="7">D-glutamic acid-adding enzyme</fullName>
    </alternativeName>
    <alternativeName>
        <fullName evidence="7">UDP-N-acetylmuramoyl-L-alanyl-D-glutamate synthetase</fullName>
    </alternativeName>
</protein>
<dbReference type="SUPFAM" id="SSF53623">
    <property type="entry name" value="MurD-like peptide ligases, catalytic domain"/>
    <property type="match status" value="1"/>
</dbReference>
<dbReference type="PANTHER" id="PTHR43692">
    <property type="entry name" value="UDP-N-ACETYLMURAMOYLALANINE--D-GLUTAMATE LIGASE"/>
    <property type="match status" value="1"/>
</dbReference>
<evidence type="ECO:0000256" key="7">
    <source>
        <dbReference type="HAMAP-Rule" id="MF_00639"/>
    </source>
</evidence>
<reference evidence="9" key="2">
    <citation type="submission" date="2021-04" db="EMBL/GenBank/DDBJ databases">
        <authorList>
            <person name="Gilroy R."/>
        </authorList>
    </citation>
    <scope>NUCLEOTIDE SEQUENCE</scope>
    <source>
        <strain evidence="9">ChiSxjej5B17-1746</strain>
    </source>
</reference>
<comment type="subcellular location">
    <subcellularLocation>
        <location evidence="1 7">Cytoplasm</location>
    </subcellularLocation>
</comment>
<keyword evidence="7" id="KW-0133">Cell shape</keyword>
<evidence type="ECO:0000256" key="4">
    <source>
        <dbReference type="ARBA" id="ARBA00022598"/>
    </source>
</evidence>
<dbReference type="PANTHER" id="PTHR43692:SF1">
    <property type="entry name" value="UDP-N-ACETYLMURAMOYLALANINE--D-GLUTAMATE LIGASE"/>
    <property type="match status" value="1"/>
</dbReference>
<evidence type="ECO:0000256" key="5">
    <source>
        <dbReference type="ARBA" id="ARBA00022741"/>
    </source>
</evidence>
<dbReference type="AlphaFoldDB" id="A0A9D1QYX4"/>
<comment type="similarity">
    <text evidence="7">Belongs to the MurCDEF family.</text>
</comment>
<keyword evidence="7" id="KW-0961">Cell wall biogenesis/degradation</keyword>
<dbReference type="Proteomes" id="UP000824264">
    <property type="component" value="Unassembled WGS sequence"/>
</dbReference>
<dbReference type="GO" id="GO:0008764">
    <property type="term" value="F:UDP-N-acetylmuramoylalanine-D-glutamate ligase activity"/>
    <property type="evidence" value="ECO:0007669"/>
    <property type="project" value="UniProtKB-UniRule"/>
</dbReference>
<comment type="function">
    <text evidence="7">Cell wall formation. Catalyzes the addition of glutamate to the nucleotide precursor UDP-N-acetylmuramoyl-L-alanine (UMA).</text>
</comment>